<comment type="caution">
    <text evidence="1">Lacks conserved residue(s) required for the propagation of feature annotation.</text>
</comment>
<feature type="binding site" evidence="1">
    <location>
        <position position="173"/>
    </location>
    <ligand>
        <name>Zn(2+)</name>
        <dbReference type="ChEBI" id="CHEBI:29105"/>
        <note>catalytic</note>
    </ligand>
</feature>
<dbReference type="PANTHER" id="PTHR10127">
    <property type="entry name" value="DISCOIDIN, CUB, EGF, LAMININ , AND ZINC METALLOPROTEASE DOMAIN CONTAINING"/>
    <property type="match status" value="1"/>
</dbReference>
<feature type="chain" id="PRO_5033106184" description="Metalloendopeptidase" evidence="2">
    <location>
        <begin position="19"/>
        <end position="289"/>
    </location>
</feature>
<dbReference type="PANTHER" id="PTHR10127:SF859">
    <property type="entry name" value="METALLOENDOPEPTIDASE"/>
    <property type="match status" value="1"/>
</dbReference>
<dbReference type="AlphaFoldDB" id="A0A834XU86"/>
<feature type="active site" evidence="1">
    <location>
        <position position="170"/>
    </location>
</feature>
<dbReference type="GO" id="GO:0008270">
    <property type="term" value="F:zinc ion binding"/>
    <property type="evidence" value="ECO:0007669"/>
    <property type="project" value="UniProtKB-UniRule"/>
</dbReference>
<keyword evidence="1 2" id="KW-0482">Metalloprotease</keyword>
<feature type="binding site" evidence="1">
    <location>
        <position position="169"/>
    </location>
    <ligand>
        <name>Zn(2+)</name>
        <dbReference type="ChEBI" id="CHEBI:29105"/>
        <note>catalytic</note>
    </ligand>
</feature>
<dbReference type="CDD" id="cd04280">
    <property type="entry name" value="ZnMc_astacin_like"/>
    <property type="match status" value="1"/>
</dbReference>
<keyword evidence="1 2" id="KW-0645">Protease</keyword>
<dbReference type="SMART" id="SM00235">
    <property type="entry name" value="ZnMc"/>
    <property type="match status" value="1"/>
</dbReference>
<dbReference type="PROSITE" id="PS51864">
    <property type="entry name" value="ASTACIN"/>
    <property type="match status" value="1"/>
</dbReference>
<accession>A0A834XU86</accession>
<sequence length="289" mass="33945">MIVKLFSFIWLLINSVDTFPRRKYNFTVPSEVKRTVPDAIAYSMIDLERLITTRQDPEHYNYWRIALRWDIFPDKLWKNRTVSYVISPLYKTQDYITIYKAITYLNYMTCINFVPWDEVSKDFIIIWPMKYPSGCWSFIGRFGGAQLLSLQPPDERGPNCLGDEGRAIHELMHALGIFHEQARADRDDFVDIHYENIMPDFLINFDKQSLENTTYSYEYDYQSIMHYGSFYFSKNPGKPTITPKIPGAILGQRKSMTKTDCLKVNELYGCLNDSSEAKRWYNICNALGI</sequence>
<dbReference type="InterPro" id="IPR001506">
    <property type="entry name" value="Peptidase_M12A"/>
</dbReference>
<proteinExistence type="predicted"/>
<organism evidence="4 5">
    <name type="scientific">Aphidius gifuensis</name>
    <name type="common">Parasitoid wasp</name>
    <dbReference type="NCBI Taxonomy" id="684658"/>
    <lineage>
        <taxon>Eukaryota</taxon>
        <taxon>Metazoa</taxon>
        <taxon>Ecdysozoa</taxon>
        <taxon>Arthropoda</taxon>
        <taxon>Hexapoda</taxon>
        <taxon>Insecta</taxon>
        <taxon>Pterygota</taxon>
        <taxon>Neoptera</taxon>
        <taxon>Endopterygota</taxon>
        <taxon>Hymenoptera</taxon>
        <taxon>Apocrita</taxon>
        <taxon>Ichneumonoidea</taxon>
        <taxon>Braconidae</taxon>
        <taxon>Aphidiinae</taxon>
        <taxon>Aphidius</taxon>
    </lineage>
</organism>
<evidence type="ECO:0000256" key="2">
    <source>
        <dbReference type="RuleBase" id="RU361183"/>
    </source>
</evidence>
<evidence type="ECO:0000313" key="5">
    <source>
        <dbReference type="Proteomes" id="UP000639338"/>
    </source>
</evidence>
<dbReference type="PRINTS" id="PR00480">
    <property type="entry name" value="ASTACIN"/>
</dbReference>
<evidence type="ECO:0000259" key="3">
    <source>
        <dbReference type="PROSITE" id="PS51864"/>
    </source>
</evidence>
<feature type="binding site" evidence="1">
    <location>
        <position position="179"/>
    </location>
    <ligand>
        <name>Zn(2+)</name>
        <dbReference type="ChEBI" id="CHEBI:29105"/>
        <note>catalytic</note>
    </ligand>
</feature>
<reference evidence="4 5" key="1">
    <citation type="submission" date="2020-08" db="EMBL/GenBank/DDBJ databases">
        <title>Aphidius gifuensis genome sequencing and assembly.</title>
        <authorList>
            <person name="Du Z."/>
        </authorList>
    </citation>
    <scope>NUCLEOTIDE SEQUENCE [LARGE SCALE GENOMIC DNA]</scope>
    <source>
        <strain evidence="4">YNYX2018</strain>
        <tissue evidence="4">Adults</tissue>
    </source>
</reference>
<evidence type="ECO:0000313" key="4">
    <source>
        <dbReference type="EMBL" id="KAF7992603.1"/>
    </source>
</evidence>
<keyword evidence="2" id="KW-0732">Signal</keyword>
<dbReference type="FunFam" id="3.40.390.10:FF:000042">
    <property type="entry name" value="Metalloendopeptidase"/>
    <property type="match status" value="1"/>
</dbReference>
<dbReference type="Proteomes" id="UP000639338">
    <property type="component" value="Unassembled WGS sequence"/>
</dbReference>
<dbReference type="SUPFAM" id="SSF55486">
    <property type="entry name" value="Metalloproteases ('zincins'), catalytic domain"/>
    <property type="match status" value="1"/>
</dbReference>
<keyword evidence="1 2" id="KW-0862">Zinc</keyword>
<dbReference type="Pfam" id="PF01400">
    <property type="entry name" value="Astacin"/>
    <property type="match status" value="1"/>
</dbReference>
<keyword evidence="5" id="KW-1185">Reference proteome</keyword>
<gene>
    <name evidence="4" type="ORF">HCN44_004947</name>
</gene>
<keyword evidence="1 2" id="KW-0378">Hydrolase</keyword>
<dbReference type="EMBL" id="JACMRX010000003">
    <property type="protein sequence ID" value="KAF7992603.1"/>
    <property type="molecule type" value="Genomic_DNA"/>
</dbReference>
<evidence type="ECO:0000256" key="1">
    <source>
        <dbReference type="PROSITE-ProRule" id="PRU01211"/>
    </source>
</evidence>
<dbReference type="OrthoDB" id="291007at2759"/>
<keyword evidence="1 2" id="KW-0479">Metal-binding</keyword>
<comment type="cofactor">
    <cofactor evidence="1 2">
        <name>Zn(2+)</name>
        <dbReference type="ChEBI" id="CHEBI:29105"/>
    </cofactor>
    <text evidence="1 2">Binds 1 zinc ion per subunit.</text>
</comment>
<dbReference type="GO" id="GO:0006508">
    <property type="term" value="P:proteolysis"/>
    <property type="evidence" value="ECO:0007669"/>
    <property type="project" value="UniProtKB-KW"/>
</dbReference>
<comment type="caution">
    <text evidence="4">The sequence shown here is derived from an EMBL/GenBank/DDBJ whole genome shotgun (WGS) entry which is preliminary data.</text>
</comment>
<dbReference type="GO" id="GO:0004222">
    <property type="term" value="F:metalloendopeptidase activity"/>
    <property type="evidence" value="ECO:0007669"/>
    <property type="project" value="UniProtKB-UniRule"/>
</dbReference>
<dbReference type="Gene3D" id="3.40.390.10">
    <property type="entry name" value="Collagenase (Catalytic Domain)"/>
    <property type="match status" value="1"/>
</dbReference>
<dbReference type="EC" id="3.4.24.-" evidence="2"/>
<dbReference type="InterPro" id="IPR024079">
    <property type="entry name" value="MetalloPept_cat_dom_sf"/>
</dbReference>
<feature type="signal peptide" evidence="2">
    <location>
        <begin position="1"/>
        <end position="18"/>
    </location>
</feature>
<name>A0A834XU86_APHGI</name>
<dbReference type="InterPro" id="IPR006026">
    <property type="entry name" value="Peptidase_Metallo"/>
</dbReference>
<dbReference type="InterPro" id="IPR034035">
    <property type="entry name" value="Astacin-like_dom"/>
</dbReference>
<protein>
    <recommendedName>
        <fullName evidence="2">Metalloendopeptidase</fullName>
        <ecNumber evidence="2">3.4.24.-</ecNumber>
    </recommendedName>
</protein>
<feature type="domain" description="Peptidase M12A" evidence="3">
    <location>
        <begin position="65"/>
        <end position="271"/>
    </location>
</feature>